<dbReference type="PANTHER" id="PTHR43808:SF9">
    <property type="entry name" value="BLL0789 PROTEIN"/>
    <property type="match status" value="1"/>
</dbReference>
<dbReference type="RefSeq" id="WP_098177812.1">
    <property type="nucleotide sequence ID" value="NZ_NUEQ01000112.1"/>
</dbReference>
<dbReference type="Pfam" id="PF01546">
    <property type="entry name" value="Peptidase_M20"/>
    <property type="match status" value="1"/>
</dbReference>
<dbReference type="CDD" id="cd03885">
    <property type="entry name" value="M20_CPDG2"/>
    <property type="match status" value="1"/>
</dbReference>
<evidence type="ECO:0000313" key="8">
    <source>
        <dbReference type="Proteomes" id="UP000220106"/>
    </source>
</evidence>
<dbReference type="PANTHER" id="PTHR43808">
    <property type="entry name" value="ACETYLORNITHINE DEACETYLASE"/>
    <property type="match status" value="1"/>
</dbReference>
<keyword evidence="7" id="KW-0121">Carboxypeptidase</keyword>
<dbReference type="InterPro" id="IPR011650">
    <property type="entry name" value="Peptidase_M20_dimer"/>
</dbReference>
<keyword evidence="2" id="KW-0479">Metal-binding</keyword>
<dbReference type="PIRSF" id="PIRSF037238">
    <property type="entry name" value="Carboxypeptidase_G2"/>
    <property type="match status" value="1"/>
</dbReference>
<dbReference type="Gene3D" id="3.30.70.360">
    <property type="match status" value="1"/>
</dbReference>
<dbReference type="SUPFAM" id="SSF53187">
    <property type="entry name" value="Zn-dependent exopeptidases"/>
    <property type="match status" value="1"/>
</dbReference>
<sequence length="402" mass="43721">MYIRKVCSKVEIIRARKKKVVRALKDLLDAKRREMLHFVEQLVNIDSGSYTKQGIDKIGTILKTKFESLDFIVNVVEQKNYGNQLVIQHRDALQPHILVVAHMDTVFPEGTVQKRPFKVVGNRAYGPGVADMKASLVELFYAILCMKQAGQTGYKHVQIILNSDEEIGSPSSASLISENAANKKFALILEPARSDGSLVTARRGCGQFKVDIVGVSAHSGIEPEKGRSAIEELAHKIIALHRLNDLKQGISVNVGIIEGGSAVNTIASHAAAFVDVRISEKKQEVIILKQMKKICAHTYIAGTKTTLSGKMDRPPMEKNEQTTILLEAINQAGQEIGINITDTATGGGSDASFTSELGIATVDGLGPIGGNAHSEDEYLEIPSLTERTLLLATVLQKLSTMN</sequence>
<keyword evidence="7" id="KW-0645">Protease</keyword>
<name>A0AAX0RYN1_9BACI</name>
<evidence type="ECO:0000256" key="4">
    <source>
        <dbReference type="ARBA" id="ARBA00022833"/>
    </source>
</evidence>
<feature type="active site" evidence="5">
    <location>
        <position position="104"/>
    </location>
</feature>
<dbReference type="GO" id="GO:0004180">
    <property type="term" value="F:carboxypeptidase activity"/>
    <property type="evidence" value="ECO:0007669"/>
    <property type="project" value="UniProtKB-KW"/>
</dbReference>
<dbReference type="EMBL" id="NUEQ01000112">
    <property type="protein sequence ID" value="PEJ25922.1"/>
    <property type="molecule type" value="Genomic_DNA"/>
</dbReference>
<evidence type="ECO:0000256" key="2">
    <source>
        <dbReference type="ARBA" id="ARBA00022723"/>
    </source>
</evidence>
<feature type="domain" description="Peptidase M20 dimerisation" evidence="6">
    <location>
        <begin position="200"/>
        <end position="301"/>
    </location>
</feature>
<dbReference type="InterPro" id="IPR050072">
    <property type="entry name" value="Peptidase_M20A"/>
</dbReference>
<dbReference type="InterPro" id="IPR017150">
    <property type="entry name" value="Pept_M20_glutamate_carboxypep"/>
</dbReference>
<keyword evidence="4" id="KW-0862">Zinc</keyword>
<evidence type="ECO:0000259" key="6">
    <source>
        <dbReference type="Pfam" id="PF07687"/>
    </source>
</evidence>
<feature type="active site" description="Proton acceptor" evidence="5">
    <location>
        <position position="165"/>
    </location>
</feature>
<comment type="caution">
    <text evidence="7">The sequence shown here is derived from an EMBL/GenBank/DDBJ whole genome shotgun (WGS) entry which is preliminary data.</text>
</comment>
<evidence type="ECO:0000256" key="1">
    <source>
        <dbReference type="ARBA" id="ARBA00001947"/>
    </source>
</evidence>
<dbReference type="InterPro" id="IPR001261">
    <property type="entry name" value="ArgE/DapE_CS"/>
</dbReference>
<organism evidence="7 8">
    <name type="scientific">Peribacillus butanolivorans</name>
    <dbReference type="NCBI Taxonomy" id="421767"/>
    <lineage>
        <taxon>Bacteria</taxon>
        <taxon>Bacillati</taxon>
        <taxon>Bacillota</taxon>
        <taxon>Bacilli</taxon>
        <taxon>Bacillales</taxon>
        <taxon>Bacillaceae</taxon>
        <taxon>Peribacillus</taxon>
    </lineage>
</organism>
<gene>
    <name evidence="7" type="ORF">CN689_25070</name>
</gene>
<evidence type="ECO:0000256" key="3">
    <source>
        <dbReference type="ARBA" id="ARBA00022801"/>
    </source>
</evidence>
<dbReference type="Gene3D" id="3.40.630.10">
    <property type="entry name" value="Zn peptidases"/>
    <property type="match status" value="1"/>
</dbReference>
<accession>A0AAX0RYN1</accession>
<evidence type="ECO:0000256" key="5">
    <source>
        <dbReference type="PIRSR" id="PIRSR037238-1"/>
    </source>
</evidence>
<dbReference type="GO" id="GO:0046872">
    <property type="term" value="F:metal ion binding"/>
    <property type="evidence" value="ECO:0007669"/>
    <property type="project" value="UniProtKB-KW"/>
</dbReference>
<dbReference type="InterPro" id="IPR036264">
    <property type="entry name" value="Bact_exopeptidase_dim_dom"/>
</dbReference>
<dbReference type="AlphaFoldDB" id="A0AAX0RYN1"/>
<dbReference type="Pfam" id="PF07687">
    <property type="entry name" value="M20_dimer"/>
    <property type="match status" value="1"/>
</dbReference>
<proteinExistence type="predicted"/>
<dbReference type="InterPro" id="IPR002933">
    <property type="entry name" value="Peptidase_M20"/>
</dbReference>
<dbReference type="SUPFAM" id="SSF55031">
    <property type="entry name" value="Bacterial exopeptidase dimerisation domain"/>
    <property type="match status" value="1"/>
</dbReference>
<dbReference type="PROSITE" id="PS00758">
    <property type="entry name" value="ARGE_DAPE_CPG2_1"/>
    <property type="match status" value="1"/>
</dbReference>
<comment type="cofactor">
    <cofactor evidence="1">
        <name>Zn(2+)</name>
        <dbReference type="ChEBI" id="CHEBI:29105"/>
    </cofactor>
</comment>
<protein>
    <submittedName>
        <fullName evidence="7">Carboxypeptidase</fullName>
    </submittedName>
</protein>
<reference evidence="7 8" key="1">
    <citation type="submission" date="2017-09" db="EMBL/GenBank/DDBJ databases">
        <title>Large-scale bioinformatics analysis of Bacillus genomes uncovers conserved roles of natural products in bacterial physiology.</title>
        <authorList>
            <consortium name="Agbiome Team Llc"/>
            <person name="Bleich R.M."/>
            <person name="Kirk G.J."/>
            <person name="Santa Maria K.C."/>
            <person name="Allen S.E."/>
            <person name="Farag S."/>
            <person name="Shank E.A."/>
            <person name="Bowers A."/>
        </authorList>
    </citation>
    <scope>NUCLEOTIDE SEQUENCE [LARGE SCALE GENOMIC DNA]</scope>
    <source>
        <strain evidence="7 8">AFS003229</strain>
    </source>
</reference>
<keyword evidence="3" id="KW-0378">Hydrolase</keyword>
<dbReference type="Proteomes" id="UP000220106">
    <property type="component" value="Unassembled WGS sequence"/>
</dbReference>
<evidence type="ECO:0000313" key="7">
    <source>
        <dbReference type="EMBL" id="PEJ25922.1"/>
    </source>
</evidence>